<dbReference type="InterPro" id="IPR013088">
    <property type="entry name" value="Znf_NHR/GATA"/>
</dbReference>
<reference evidence="9 10" key="1">
    <citation type="submission" date="2014-09" db="EMBL/GenBank/DDBJ databases">
        <authorList>
            <person name="Magalhaes I.L.F."/>
            <person name="Oliveira U."/>
            <person name="Santos F.R."/>
            <person name="Vidigal T.H.D.A."/>
            <person name="Brescovit A.D."/>
            <person name="Santos A.J."/>
        </authorList>
    </citation>
    <scope>NUCLEOTIDE SEQUENCE [LARGE SCALE GENOMIC DNA]</scope>
</reference>
<dbReference type="PANTHER" id="PTHR47172">
    <property type="entry name" value="OS01G0976800 PROTEIN"/>
    <property type="match status" value="1"/>
</dbReference>
<dbReference type="InterPro" id="IPR000679">
    <property type="entry name" value="Znf_GATA"/>
</dbReference>
<evidence type="ECO:0000256" key="7">
    <source>
        <dbReference type="SAM" id="MobiDB-lite"/>
    </source>
</evidence>
<evidence type="ECO:0000256" key="6">
    <source>
        <dbReference type="PROSITE-ProRule" id="PRU00094"/>
    </source>
</evidence>
<dbReference type="GO" id="GO:0043565">
    <property type="term" value="F:sequence-specific DNA binding"/>
    <property type="evidence" value="ECO:0007669"/>
    <property type="project" value="InterPro"/>
</dbReference>
<keyword evidence="10" id="KW-1185">Reference proteome</keyword>
<feature type="compositionally biased region" description="Polar residues" evidence="7">
    <location>
        <begin position="57"/>
        <end position="66"/>
    </location>
</feature>
<feature type="compositionally biased region" description="Polar residues" evidence="7">
    <location>
        <begin position="316"/>
        <end position="334"/>
    </location>
</feature>
<protein>
    <submittedName>
        <fullName evidence="9">GATA-4/5/6 transcription factors</fullName>
    </submittedName>
</protein>
<feature type="region of interest" description="Disordered" evidence="7">
    <location>
        <begin position="703"/>
        <end position="798"/>
    </location>
</feature>
<organism evidence="9 10">
    <name type="scientific">Ceraceosorus bombacis</name>
    <dbReference type="NCBI Taxonomy" id="401625"/>
    <lineage>
        <taxon>Eukaryota</taxon>
        <taxon>Fungi</taxon>
        <taxon>Dikarya</taxon>
        <taxon>Basidiomycota</taxon>
        <taxon>Ustilaginomycotina</taxon>
        <taxon>Exobasidiomycetes</taxon>
        <taxon>Ceraceosorales</taxon>
        <taxon>Ceraceosoraceae</taxon>
        <taxon>Ceraceosorus</taxon>
    </lineage>
</organism>
<feature type="region of interest" description="Disordered" evidence="7">
    <location>
        <begin position="281"/>
        <end position="424"/>
    </location>
</feature>
<keyword evidence="1" id="KW-0479">Metal-binding</keyword>
<feature type="region of interest" description="Disordered" evidence="7">
    <location>
        <begin position="170"/>
        <end position="190"/>
    </location>
</feature>
<evidence type="ECO:0000256" key="2">
    <source>
        <dbReference type="ARBA" id="ARBA00022771"/>
    </source>
</evidence>
<feature type="region of interest" description="Disordered" evidence="7">
    <location>
        <begin position="514"/>
        <end position="595"/>
    </location>
</feature>
<evidence type="ECO:0000256" key="5">
    <source>
        <dbReference type="ARBA" id="ARBA00023163"/>
    </source>
</evidence>
<evidence type="ECO:0000256" key="4">
    <source>
        <dbReference type="ARBA" id="ARBA00023015"/>
    </source>
</evidence>
<keyword evidence="4" id="KW-0805">Transcription regulation</keyword>
<keyword evidence="3" id="KW-0862">Zinc</keyword>
<evidence type="ECO:0000256" key="3">
    <source>
        <dbReference type="ARBA" id="ARBA00022833"/>
    </source>
</evidence>
<feature type="compositionally biased region" description="Basic and acidic residues" evidence="7">
    <location>
        <begin position="540"/>
        <end position="551"/>
    </location>
</feature>
<evidence type="ECO:0000259" key="8">
    <source>
        <dbReference type="PROSITE" id="PS50114"/>
    </source>
</evidence>
<dbReference type="EMBL" id="CCYA01000230">
    <property type="protein sequence ID" value="CEH13770.1"/>
    <property type="molecule type" value="Genomic_DNA"/>
</dbReference>
<dbReference type="OrthoDB" id="2162994at2759"/>
<dbReference type="GO" id="GO:0006355">
    <property type="term" value="P:regulation of DNA-templated transcription"/>
    <property type="evidence" value="ECO:0007669"/>
    <property type="project" value="InterPro"/>
</dbReference>
<dbReference type="CDD" id="cd00202">
    <property type="entry name" value="ZnF_GATA"/>
    <property type="match status" value="1"/>
</dbReference>
<evidence type="ECO:0000313" key="10">
    <source>
        <dbReference type="Proteomes" id="UP000054845"/>
    </source>
</evidence>
<dbReference type="GO" id="GO:0008270">
    <property type="term" value="F:zinc ion binding"/>
    <property type="evidence" value="ECO:0007669"/>
    <property type="project" value="UniProtKB-KW"/>
</dbReference>
<dbReference type="SMART" id="SM00401">
    <property type="entry name" value="ZnF_GATA"/>
    <property type="match status" value="1"/>
</dbReference>
<dbReference type="SUPFAM" id="SSF57716">
    <property type="entry name" value="Glucocorticoid receptor-like (DNA-binding domain)"/>
    <property type="match status" value="1"/>
</dbReference>
<dbReference type="Proteomes" id="UP000054845">
    <property type="component" value="Unassembled WGS sequence"/>
</dbReference>
<dbReference type="PROSITE" id="PS50114">
    <property type="entry name" value="GATA_ZN_FINGER_2"/>
    <property type="match status" value="1"/>
</dbReference>
<dbReference type="AlphaFoldDB" id="A0A0N7L9H1"/>
<keyword evidence="5" id="KW-0804">Transcription</keyword>
<feature type="compositionally biased region" description="Polar residues" evidence="7">
    <location>
        <begin position="116"/>
        <end position="127"/>
    </location>
</feature>
<dbReference type="STRING" id="401625.A0A0N7L9H1"/>
<feature type="domain" description="GATA-type" evidence="8">
    <location>
        <begin position="605"/>
        <end position="657"/>
    </location>
</feature>
<evidence type="ECO:0000313" key="9">
    <source>
        <dbReference type="EMBL" id="CEH13770.1"/>
    </source>
</evidence>
<dbReference type="Gene3D" id="3.30.50.10">
    <property type="entry name" value="Erythroid Transcription Factor GATA-1, subunit A"/>
    <property type="match status" value="1"/>
</dbReference>
<feature type="compositionally biased region" description="Basic and acidic residues" evidence="7">
    <location>
        <begin position="337"/>
        <end position="354"/>
    </location>
</feature>
<sequence>MSSASDLKLPPLLLNRNVDPSSLPGSKELLSGSRPASRSDPLFNPSAKPTLPLLGTRASTPSSSGSVLCKPEAIEPQVSGPKSNASPRAGSRPMSVDGRQMQHAAASFGQHEKQDPLTTANRPTHTQAARAPHSPRSMDERMLVREPHDVESDPRDRLSTFDEASARRVLDAHSHAEASASRTEEDISMADVSDRPLRDRFATAPQIPLRRYDLGARTADRLEEIIEHANRLIHAAQHSLDASREPTKAQAHAMSNHSTRIHDLIRSLHVGQQLYDDRGAQHVAPHHQERAERDGEPETASARDGRAGQRPLADSRTASQRRTVNIPAPTTSGTFGMHDRHGPRLVSIDHDHHVGGQMRQGAGAPVISSAPTSSLPPPGRALATPQSPPHFRPPQGSIWDSRPRKSDGQVTEPPVPSANGKGDAKAEEWLAAQRAGHPQEPAMSRRQSDFADRWLDARVPSEMAGSRLVHPNEESRFVNAHARGVPDGHQRSHTSYDDYPPRAVVYGAHPAYGLHGRGDDARPALPHEAHSGASSFAPDHYNDHHSRHADYPDTGAHRHPPAAGYPSYKPEEISHESALQRMPAQGQEPSAKYRKRSRAAAPALCGCCFIVDTPEWRRGPDGPRTVCNACGLHYAKLAKKRQQEAPDGPGVTIQELRASIRVPSMEVISHHGSESGGDDQHLRMLEADKSKGQYIQAPPQMHQMKEEAPNYSAHQEVEPFGGPARKRRALSPPQSGMIKPRSPQPARWTAEDEARRPHSAYSNGSSTSLDSRSHASGLSRDSARRPLPVVQSPARRAA</sequence>
<dbReference type="PANTHER" id="PTHR47172:SF24">
    <property type="entry name" value="GATA ZINC FINGER DOMAIN-CONTAINING PROTEIN 14-RELATED"/>
    <property type="match status" value="1"/>
</dbReference>
<evidence type="ECO:0000256" key="1">
    <source>
        <dbReference type="ARBA" id="ARBA00022723"/>
    </source>
</evidence>
<accession>A0A0N7L9H1</accession>
<feature type="region of interest" description="Disordered" evidence="7">
    <location>
        <begin position="1"/>
        <end position="140"/>
    </location>
</feature>
<proteinExistence type="predicted"/>
<feature type="compositionally biased region" description="Basic and acidic residues" evidence="7">
    <location>
        <begin position="281"/>
        <end position="307"/>
    </location>
</feature>
<dbReference type="Pfam" id="PF00320">
    <property type="entry name" value="GATA"/>
    <property type="match status" value="1"/>
</dbReference>
<name>A0A0N7L9H1_9BASI</name>
<feature type="compositionally biased region" description="Polar residues" evidence="7">
    <location>
        <begin position="760"/>
        <end position="776"/>
    </location>
</feature>
<feature type="compositionally biased region" description="Basic and acidic residues" evidence="7">
    <location>
        <begin position="516"/>
        <end position="530"/>
    </location>
</feature>
<keyword evidence="2 6" id="KW-0863">Zinc-finger</keyword>